<dbReference type="PROSITE" id="PS00092">
    <property type="entry name" value="N6_MTASE"/>
    <property type="match status" value="1"/>
</dbReference>
<accession>A0A0F9W9H4</accession>
<dbReference type="GO" id="GO:0003676">
    <property type="term" value="F:nucleic acid binding"/>
    <property type="evidence" value="ECO:0007669"/>
    <property type="project" value="InterPro"/>
</dbReference>
<dbReference type="InterPro" id="IPR002052">
    <property type="entry name" value="DNA_methylase_N6_adenine_CS"/>
</dbReference>
<name>A0A0F9W9H4_9ZZZZ</name>
<reference evidence="1" key="1">
    <citation type="journal article" date="2015" name="Nature">
        <title>Complex archaea that bridge the gap between prokaryotes and eukaryotes.</title>
        <authorList>
            <person name="Spang A."/>
            <person name="Saw J.H."/>
            <person name="Jorgensen S.L."/>
            <person name="Zaremba-Niedzwiedzka K."/>
            <person name="Martijn J."/>
            <person name="Lind A.E."/>
            <person name="van Eijk R."/>
            <person name="Schleper C."/>
            <person name="Guy L."/>
            <person name="Ettema T.J."/>
        </authorList>
    </citation>
    <scope>NUCLEOTIDE SEQUENCE</scope>
</reference>
<sequence>MVLINGYANIGSVRHGTTGEAIKDIFDIHFPNAGGVADLTWGKGGFWSKLGSSGLPPNYIQVIGLDIDVSGKAQIKSDYRLVPLQTQSVDVAVFDPPFIFTPGIRGLVGAKRFFLGSEAATDGRFYSGSKSDSRILAPRNAEDLRVQTLLVMIEMRRIARMGCILKGQNLITSKHPNWWTYQVIDHGHKLWGLEPEDELIQISPAARMVDPRWKRQYHFRRHHAYYLVYKWD</sequence>
<protein>
    <recommendedName>
        <fullName evidence="2">DNA methylase N-4/N-6 domain-containing protein</fullName>
    </recommendedName>
</protein>
<dbReference type="EMBL" id="LAZR01000203">
    <property type="protein sequence ID" value="KKN82306.1"/>
    <property type="molecule type" value="Genomic_DNA"/>
</dbReference>
<dbReference type="GO" id="GO:0008168">
    <property type="term" value="F:methyltransferase activity"/>
    <property type="evidence" value="ECO:0007669"/>
    <property type="project" value="InterPro"/>
</dbReference>
<proteinExistence type="predicted"/>
<comment type="caution">
    <text evidence="1">The sequence shown here is derived from an EMBL/GenBank/DDBJ whole genome shotgun (WGS) entry which is preliminary data.</text>
</comment>
<organism evidence="1">
    <name type="scientific">marine sediment metagenome</name>
    <dbReference type="NCBI Taxonomy" id="412755"/>
    <lineage>
        <taxon>unclassified sequences</taxon>
        <taxon>metagenomes</taxon>
        <taxon>ecological metagenomes</taxon>
    </lineage>
</organism>
<evidence type="ECO:0008006" key="2">
    <source>
        <dbReference type="Google" id="ProtNLM"/>
    </source>
</evidence>
<evidence type="ECO:0000313" key="1">
    <source>
        <dbReference type="EMBL" id="KKN82306.1"/>
    </source>
</evidence>
<dbReference type="AlphaFoldDB" id="A0A0F9W9H4"/>
<gene>
    <name evidence="1" type="ORF">LCGC14_0311190</name>
</gene>
<dbReference type="GO" id="GO:0032259">
    <property type="term" value="P:methylation"/>
    <property type="evidence" value="ECO:0007669"/>
    <property type="project" value="InterPro"/>
</dbReference>